<comment type="pathway">
    <text evidence="1">Amino-acid biosynthesis; L-lysine biosynthesis via AAA pathway; L-lysine from L-alpha-aminoadipate (fungal route): step 3/3.</text>
</comment>
<evidence type="ECO:0000313" key="16">
    <source>
        <dbReference type="EMBL" id="GAO18688.1"/>
    </source>
</evidence>
<name>A0A1B5L7V6_USTVR</name>
<dbReference type="EMBL" id="BBTG02000041">
    <property type="protein sequence ID" value="GAO18688.1"/>
    <property type="molecule type" value="Genomic_DNA"/>
</dbReference>
<keyword evidence="10" id="KW-1015">Disulfide bond</keyword>
<dbReference type="PANTHER" id="PTHR11133">
    <property type="entry name" value="SACCHAROPINE DEHYDROGENASE"/>
    <property type="match status" value="1"/>
</dbReference>
<dbReference type="SMART" id="SM01002">
    <property type="entry name" value="AlaDh_PNT_C"/>
    <property type="match status" value="1"/>
</dbReference>
<feature type="signal peptide" evidence="14">
    <location>
        <begin position="1"/>
        <end position="17"/>
    </location>
</feature>
<dbReference type="GO" id="GO:0019878">
    <property type="term" value="P:lysine biosynthetic process via aminoadipic acid"/>
    <property type="evidence" value="ECO:0007669"/>
    <property type="project" value="TreeGrafter"/>
</dbReference>
<feature type="chain" id="PRO_5008577754" description="Saccharopine dehydrogenase [NAD(+), L-lysine-forming]" evidence="14">
    <location>
        <begin position="18"/>
        <end position="386"/>
    </location>
</feature>
<proteinExistence type="inferred from homology"/>
<comment type="similarity">
    <text evidence="2">Belongs to the AlaDH/PNT family.</text>
</comment>
<dbReference type="Proteomes" id="UP000054053">
    <property type="component" value="Unassembled WGS sequence"/>
</dbReference>
<gene>
    <name evidence="16" type="ORF">UVI_02052950</name>
</gene>
<evidence type="ECO:0000256" key="1">
    <source>
        <dbReference type="ARBA" id="ARBA00004884"/>
    </source>
</evidence>
<dbReference type="EC" id="1.5.1.7" evidence="4"/>
<keyword evidence="6" id="KW-0028">Amino-acid biosynthesis</keyword>
<dbReference type="PANTHER" id="PTHR11133:SF23">
    <property type="entry name" value="SACCHAROPINE DEHYDROGENASE [NAD(+), L-LYSINE-FORMING]"/>
    <property type="match status" value="1"/>
</dbReference>
<organism evidence="16 17">
    <name type="scientific">Ustilaginoidea virens</name>
    <name type="common">Rice false smut fungus</name>
    <name type="synonym">Villosiclava virens</name>
    <dbReference type="NCBI Taxonomy" id="1159556"/>
    <lineage>
        <taxon>Eukaryota</taxon>
        <taxon>Fungi</taxon>
        <taxon>Dikarya</taxon>
        <taxon>Ascomycota</taxon>
        <taxon>Pezizomycotina</taxon>
        <taxon>Sordariomycetes</taxon>
        <taxon>Hypocreomycetidae</taxon>
        <taxon>Hypocreales</taxon>
        <taxon>Clavicipitaceae</taxon>
        <taxon>Ustilaginoidea</taxon>
    </lineage>
</organism>
<dbReference type="AlphaFoldDB" id="A0A1B5L7V6"/>
<evidence type="ECO:0000256" key="8">
    <source>
        <dbReference type="ARBA" id="ARBA00023027"/>
    </source>
</evidence>
<dbReference type="GO" id="GO:0005737">
    <property type="term" value="C:cytoplasm"/>
    <property type="evidence" value="ECO:0007669"/>
    <property type="project" value="TreeGrafter"/>
</dbReference>
<evidence type="ECO:0000256" key="3">
    <source>
        <dbReference type="ARBA" id="ARBA00011245"/>
    </source>
</evidence>
<evidence type="ECO:0000256" key="14">
    <source>
        <dbReference type="SAM" id="SignalP"/>
    </source>
</evidence>
<comment type="caution">
    <text evidence="16">The sequence shown here is derived from an EMBL/GenBank/DDBJ whole genome shotgun (WGS) entry which is preliminary data.</text>
</comment>
<comment type="catalytic activity">
    <reaction evidence="12">
        <text>L-saccharopine + NAD(+) + H2O = L-lysine + 2-oxoglutarate + NADH + H(+)</text>
        <dbReference type="Rhea" id="RHEA:12440"/>
        <dbReference type="ChEBI" id="CHEBI:15377"/>
        <dbReference type="ChEBI" id="CHEBI:15378"/>
        <dbReference type="ChEBI" id="CHEBI:16810"/>
        <dbReference type="ChEBI" id="CHEBI:32551"/>
        <dbReference type="ChEBI" id="CHEBI:57540"/>
        <dbReference type="ChEBI" id="CHEBI:57945"/>
        <dbReference type="ChEBI" id="CHEBI:57951"/>
        <dbReference type="EC" id="1.5.1.7"/>
    </reaction>
</comment>
<evidence type="ECO:0000256" key="4">
    <source>
        <dbReference type="ARBA" id="ARBA00012847"/>
    </source>
</evidence>
<keyword evidence="14" id="KW-0732">Signal</keyword>
<evidence type="ECO:0000256" key="9">
    <source>
        <dbReference type="ARBA" id="ARBA00023154"/>
    </source>
</evidence>
<accession>A0A1B5L7V6</accession>
<evidence type="ECO:0000256" key="7">
    <source>
        <dbReference type="ARBA" id="ARBA00023002"/>
    </source>
</evidence>
<dbReference type="InterPro" id="IPR036291">
    <property type="entry name" value="NAD(P)-bd_dom_sf"/>
</dbReference>
<keyword evidence="7" id="KW-0560">Oxidoreductase</keyword>
<evidence type="ECO:0000256" key="6">
    <source>
        <dbReference type="ARBA" id="ARBA00022605"/>
    </source>
</evidence>
<evidence type="ECO:0000256" key="10">
    <source>
        <dbReference type="ARBA" id="ARBA00023157"/>
    </source>
</evidence>
<evidence type="ECO:0000256" key="12">
    <source>
        <dbReference type="ARBA" id="ARBA00047860"/>
    </source>
</evidence>
<dbReference type="GO" id="GO:0004754">
    <property type="term" value="F:saccharopine dehydrogenase (NAD+, L-lysine-forming) activity"/>
    <property type="evidence" value="ECO:0007669"/>
    <property type="project" value="UniProtKB-EC"/>
</dbReference>
<dbReference type="InterPro" id="IPR007698">
    <property type="entry name" value="AlaDH/PNT_NAD(H)-bd"/>
</dbReference>
<dbReference type="InterPro" id="IPR051168">
    <property type="entry name" value="AASS"/>
</dbReference>
<dbReference type="FunFam" id="3.40.50.720:FF:000217">
    <property type="entry name" value="Saccharopine dehydrogenase [NAD(+), L-lysine-forming]"/>
    <property type="match status" value="1"/>
</dbReference>
<evidence type="ECO:0000313" key="17">
    <source>
        <dbReference type="Proteomes" id="UP000054053"/>
    </source>
</evidence>
<evidence type="ECO:0000256" key="5">
    <source>
        <dbReference type="ARBA" id="ARBA00021221"/>
    </source>
</evidence>
<protein>
    <recommendedName>
        <fullName evidence="5">Saccharopine dehydrogenase [NAD(+), L-lysine-forming]</fullName>
        <ecNumber evidence="4">1.5.1.7</ecNumber>
    </recommendedName>
    <alternativeName>
        <fullName evidence="11">Lysine--2-oxoglutarate reductase</fullName>
    </alternativeName>
</protein>
<evidence type="ECO:0000256" key="2">
    <source>
        <dbReference type="ARBA" id="ARBA00005689"/>
    </source>
</evidence>
<feature type="domain" description="Alanine dehydrogenase/pyridine nucleotide transhydrogenase NAD(H)-binding" evidence="15">
    <location>
        <begin position="194"/>
        <end position="328"/>
    </location>
</feature>
<dbReference type="SUPFAM" id="SSF51735">
    <property type="entry name" value="NAD(P)-binding Rossmann-fold domains"/>
    <property type="match status" value="1"/>
</dbReference>
<evidence type="ECO:0000256" key="11">
    <source>
        <dbReference type="ARBA" id="ARBA00033228"/>
    </source>
</evidence>
<evidence type="ECO:0000259" key="15">
    <source>
        <dbReference type="SMART" id="SM01002"/>
    </source>
</evidence>
<dbReference type="SUPFAM" id="SSF52283">
    <property type="entry name" value="Formate/glycerate dehydrogenase catalytic domain-like"/>
    <property type="match status" value="1"/>
</dbReference>
<keyword evidence="8" id="KW-0520">NAD</keyword>
<sequence>MLLLLLLSLLLFWQSNSQTITGEADERAVKSSSRQGVLDMSSASPALQLGEFGDKTTNTTHHSPLPRPIVSGGAAEKKNHLKIPNPLSPAPESPPLPHSYIHFAHVFKRQHGWAKELSRFSNAGGLLYDLEFLTDENGRRVAAFGYWAGYAGTALALLAWAHQLLRPGTAQGPVPVFDSASALVDLVRSAVNEALAANEGQFPRVIVIGALGRCGTGAVECCEAAGLPAESVLRWDMAETSKGGPFREVAESDIFVNCVYLGAHRVPPFVTFESLSGPGRRLRVICDVSCDPNSENNPIPVYASYSSFQSPTIPASGHLDGPELRIIAIDYLPTLVAREASDEYSSLLLPALLTLDRRDDEGVWKRAERTYRARVAEIPEGTSPAS</sequence>
<evidence type="ECO:0000256" key="13">
    <source>
        <dbReference type="SAM" id="MobiDB-lite"/>
    </source>
</evidence>
<dbReference type="Gene3D" id="3.40.50.720">
    <property type="entry name" value="NAD(P)-binding Rossmann-like Domain"/>
    <property type="match status" value="1"/>
</dbReference>
<feature type="region of interest" description="Disordered" evidence="13">
    <location>
        <begin position="49"/>
        <end position="69"/>
    </location>
</feature>
<reference evidence="17" key="1">
    <citation type="journal article" date="2016" name="Genome Announc.">
        <title>Genome sequence of Ustilaginoidea virens IPU010, a rice pathogenic fungus causing false smut.</title>
        <authorList>
            <person name="Kumagai T."/>
            <person name="Ishii T."/>
            <person name="Terai G."/>
            <person name="Umemura M."/>
            <person name="Machida M."/>
            <person name="Asai K."/>
        </authorList>
    </citation>
    <scope>NUCLEOTIDE SEQUENCE [LARGE SCALE GENOMIC DNA]</scope>
    <source>
        <strain evidence="17">IPU010</strain>
    </source>
</reference>
<keyword evidence="9" id="KW-0457">Lysine biosynthesis</keyword>
<comment type="subunit">
    <text evidence="3">Monomer.</text>
</comment>